<name>A0ABS1V4T6_9PROT</name>
<organism evidence="2 3">
    <name type="scientific">Belnapia mucosa</name>
    <dbReference type="NCBI Taxonomy" id="2804532"/>
    <lineage>
        <taxon>Bacteria</taxon>
        <taxon>Pseudomonadati</taxon>
        <taxon>Pseudomonadota</taxon>
        <taxon>Alphaproteobacteria</taxon>
        <taxon>Acetobacterales</taxon>
        <taxon>Roseomonadaceae</taxon>
        <taxon>Belnapia</taxon>
    </lineage>
</organism>
<dbReference type="InterPro" id="IPR002545">
    <property type="entry name" value="CheW-lke_dom"/>
</dbReference>
<dbReference type="InterPro" id="IPR036061">
    <property type="entry name" value="CheW-like_dom_sf"/>
</dbReference>
<feature type="domain" description="CheW-like" evidence="1">
    <location>
        <begin position="39"/>
        <end position="184"/>
    </location>
</feature>
<reference evidence="2 3" key="1">
    <citation type="submission" date="2021-01" db="EMBL/GenBank/DDBJ databases">
        <title>Belnapia mucosa sp. nov. and Belnapia arida sp. nov., isolated from the Tabernas Desert (Almeria, Spain).</title>
        <authorList>
            <person name="Molina-Menor E."/>
            <person name="Vidal-Verdu A."/>
            <person name="Calonge A."/>
            <person name="Satari L."/>
            <person name="Pereto Magraner J."/>
            <person name="Porcar Miralles M."/>
        </authorList>
    </citation>
    <scope>NUCLEOTIDE SEQUENCE [LARGE SCALE GENOMIC DNA]</scope>
    <source>
        <strain evidence="2 3">T6</strain>
    </source>
</reference>
<sequence>MPSRHPAAGPSAAQAERILDARTALLAAPQRGAPAPLATAQVLACTCGGDTYALSLDAIAEILPARACVAVPGATAPVIGVSGLAGRLWSVVDLAAALGLGEAPAAGGLTGHLLRLRHLPRRLLLRVEHVAGVVAASPVADRPHRGMGAAAVTGYALAPAGSLAESAVLLGLLDPGLLLGPLLDSSQTGA</sequence>
<dbReference type="EMBL" id="JAEUXJ010000003">
    <property type="protein sequence ID" value="MBL6455719.1"/>
    <property type="molecule type" value="Genomic_DNA"/>
</dbReference>
<dbReference type="Pfam" id="PF01584">
    <property type="entry name" value="CheW"/>
    <property type="match status" value="1"/>
</dbReference>
<evidence type="ECO:0000313" key="3">
    <source>
        <dbReference type="Proteomes" id="UP000606490"/>
    </source>
</evidence>
<protein>
    <submittedName>
        <fullName evidence="2">Chemotaxis protein CheW</fullName>
    </submittedName>
</protein>
<gene>
    <name evidence="2" type="ORF">JMJ55_10315</name>
</gene>
<evidence type="ECO:0000313" key="2">
    <source>
        <dbReference type="EMBL" id="MBL6455719.1"/>
    </source>
</evidence>
<comment type="caution">
    <text evidence="2">The sequence shown here is derived from an EMBL/GenBank/DDBJ whole genome shotgun (WGS) entry which is preliminary data.</text>
</comment>
<accession>A0ABS1V4T6</accession>
<dbReference type="SMART" id="SM00260">
    <property type="entry name" value="CheW"/>
    <property type="match status" value="1"/>
</dbReference>
<dbReference type="Proteomes" id="UP000606490">
    <property type="component" value="Unassembled WGS sequence"/>
</dbReference>
<proteinExistence type="predicted"/>
<dbReference type="RefSeq" id="WP_202825446.1">
    <property type="nucleotide sequence ID" value="NZ_JAEUXJ010000003.1"/>
</dbReference>
<dbReference type="Gene3D" id="2.30.30.40">
    <property type="entry name" value="SH3 Domains"/>
    <property type="match status" value="1"/>
</dbReference>
<dbReference type="Gene3D" id="2.40.50.180">
    <property type="entry name" value="CheA-289, Domain 4"/>
    <property type="match status" value="1"/>
</dbReference>
<dbReference type="PROSITE" id="PS50851">
    <property type="entry name" value="CHEW"/>
    <property type="match status" value="1"/>
</dbReference>
<evidence type="ECO:0000259" key="1">
    <source>
        <dbReference type="PROSITE" id="PS50851"/>
    </source>
</evidence>
<dbReference type="SUPFAM" id="SSF50341">
    <property type="entry name" value="CheW-like"/>
    <property type="match status" value="1"/>
</dbReference>
<keyword evidence="3" id="KW-1185">Reference proteome</keyword>